<dbReference type="KEGG" id="ths:TES1_1444"/>
<dbReference type="Proteomes" id="UP000019027">
    <property type="component" value="Chromosome"/>
</dbReference>
<evidence type="ECO:0000313" key="1">
    <source>
        <dbReference type="EMBL" id="AHF80822.1"/>
    </source>
</evidence>
<dbReference type="Gene3D" id="3.40.50.620">
    <property type="entry name" value="HUPs"/>
    <property type="match status" value="1"/>
</dbReference>
<evidence type="ECO:0008006" key="3">
    <source>
        <dbReference type="Google" id="ProtNLM"/>
    </source>
</evidence>
<dbReference type="STRING" id="582419.TES1_1444"/>
<gene>
    <name evidence="1" type="ORF">TES1_1444</name>
</gene>
<proteinExistence type="predicted"/>
<accession>W0I7U0</accession>
<evidence type="ECO:0000313" key="2">
    <source>
        <dbReference type="Proteomes" id="UP000019027"/>
    </source>
</evidence>
<dbReference type="RefSeq" id="WP_042681600.1">
    <property type="nucleotide sequence ID" value="NZ_CP006965.1"/>
</dbReference>
<reference evidence="1 2" key="1">
    <citation type="journal article" date="2014" name="Int. J. Syst. Evol. Microbiol.">
        <title>Thermococcus paralvinellae sp. nov. and Thermococcus cleftensis sp. nov. of hyperthermophilic heterotrophs from deep-sea hydrothermal vents.</title>
        <authorList>
            <person name="Hensley S.A."/>
            <person name="Jung J.H."/>
            <person name="Park C.S."/>
            <person name="Holden J.F."/>
        </authorList>
    </citation>
    <scope>NUCLEOTIDE SEQUENCE [LARGE SCALE GENOMIC DNA]</scope>
    <source>
        <strain evidence="1 2">ES1</strain>
    </source>
</reference>
<dbReference type="HOGENOM" id="CLU_1485956_0_0_2"/>
<sequence length="181" mass="21146">MGLFSSLIRRKFKNVAGKRYERILKEYKEFLLTEEEMVLPEIKSILMPLDRFINEVPAEVYDTLSAYKEAKILLVYIIDAQVFHMIEHTLGRKASEDFRKNEERYGMTLLEKIASTFEELDMSTQLRLFFGDKSEDVIKLSEKHDMLVLSKAYGSEITKTHPLSPIVLKIVQHVDIPIIIY</sequence>
<dbReference type="GeneID" id="24906956"/>
<protein>
    <recommendedName>
        <fullName evidence="3">UspA domain-containing protein</fullName>
    </recommendedName>
</protein>
<name>W0I7U0_9EURY</name>
<dbReference type="AlphaFoldDB" id="W0I7U0"/>
<keyword evidence="2" id="KW-1185">Reference proteome</keyword>
<organism evidence="1 2">
    <name type="scientific">Thermococcus paralvinellae</name>
    <dbReference type="NCBI Taxonomy" id="582419"/>
    <lineage>
        <taxon>Archaea</taxon>
        <taxon>Methanobacteriati</taxon>
        <taxon>Methanobacteriota</taxon>
        <taxon>Thermococci</taxon>
        <taxon>Thermococcales</taxon>
        <taxon>Thermococcaceae</taxon>
        <taxon>Thermococcus</taxon>
    </lineage>
</organism>
<dbReference type="EMBL" id="CP006965">
    <property type="protein sequence ID" value="AHF80822.1"/>
    <property type="molecule type" value="Genomic_DNA"/>
</dbReference>
<dbReference type="SUPFAM" id="SSF52402">
    <property type="entry name" value="Adenine nucleotide alpha hydrolases-like"/>
    <property type="match status" value="1"/>
</dbReference>
<dbReference type="InterPro" id="IPR014729">
    <property type="entry name" value="Rossmann-like_a/b/a_fold"/>
</dbReference>
<dbReference type="OrthoDB" id="105894at2157"/>